<sequence length="679" mass="76675">MSSSAPTSPARRKSGSVGGAPSPERRRSSRLSSTKSAHEEQVEPAQAADDSDVEDGDANKPAAQDAEQGKRAQSTLSTKFTPNPWHWGEIPHTTRRVYLTSSENEEYDDYLKKKEDGKKDGENDTDEDEDEDGSKDEDDDDDKEESKKRKKFKDIWIDDHGKRYIKVTDPLPSFNGQPPARTSNAQAVPVIHEERGIKFRPDDRYLNGPDGTRIDQQDHLILKLVDMRPKSQTDRTPKRQLVIWFYKNGAPTDWTDKYAIKKLNAAHQDNIRTICHEFTWSQSEANYIAERFRLNRDISMRELAYEFNNRFMGDLPFSPAQGWDQVHTGRTIEAIRGEYLSHKDLYDNGEAPHKSEVRDKKFIHSNGLSEAQLEKNWLDEQKGRRKTVAKTENKKAKDNAKGKTDSKYSAKGGKKDDQENLPVIRHVDGYDRCTIAELKALAKRDKPARFLRGCKKREDYIKRFKEDFKDPSSRSDTGEGEGEGDSDDDAGDDAGDDSSNDDEREADDALDDDVKVPLYQSGPKKGQPYYNSMSANDIKQLAANRNVRFGLLGTVGSAKPTKANYIQALLDDDERKGRYKKARVSTLSKKRKAPSSTVQNNRKKQKIKQSKDADDAGEDDAPSSSKRNSTARSEGPVSPRKASLRSQSNPATEEDEERVNGVEEEEDSDEEDGEESEEP</sequence>
<dbReference type="AlphaFoldDB" id="A0A9P4PUV8"/>
<accession>A0A9P4PUV8</accession>
<feature type="region of interest" description="Disordered" evidence="1">
    <location>
        <begin position="1"/>
        <end position="150"/>
    </location>
</feature>
<feature type="compositionally biased region" description="Polar residues" evidence="1">
    <location>
        <begin position="71"/>
        <end position="81"/>
    </location>
</feature>
<organism evidence="2 3">
    <name type="scientific">Karstenula rhodostoma CBS 690.94</name>
    <dbReference type="NCBI Taxonomy" id="1392251"/>
    <lineage>
        <taxon>Eukaryota</taxon>
        <taxon>Fungi</taxon>
        <taxon>Dikarya</taxon>
        <taxon>Ascomycota</taxon>
        <taxon>Pezizomycotina</taxon>
        <taxon>Dothideomycetes</taxon>
        <taxon>Pleosporomycetidae</taxon>
        <taxon>Pleosporales</taxon>
        <taxon>Massarineae</taxon>
        <taxon>Didymosphaeriaceae</taxon>
        <taxon>Karstenula</taxon>
    </lineage>
</organism>
<feature type="compositionally biased region" description="Basic residues" evidence="1">
    <location>
        <begin position="577"/>
        <end position="593"/>
    </location>
</feature>
<feature type="region of interest" description="Disordered" evidence="1">
    <location>
        <begin position="467"/>
        <end position="532"/>
    </location>
</feature>
<feature type="compositionally biased region" description="Acidic residues" evidence="1">
    <location>
        <begin position="123"/>
        <end position="143"/>
    </location>
</feature>
<dbReference type="PANTHER" id="PTHR13275:SF4">
    <property type="entry name" value="VACUOLAR PROTEIN SORTING-ASSOCIATED PROTEIN 72 HOMOLOG"/>
    <property type="match status" value="1"/>
</dbReference>
<reference evidence="2" key="1">
    <citation type="journal article" date="2020" name="Stud. Mycol.">
        <title>101 Dothideomycetes genomes: a test case for predicting lifestyles and emergence of pathogens.</title>
        <authorList>
            <person name="Haridas S."/>
            <person name="Albert R."/>
            <person name="Binder M."/>
            <person name="Bloem J."/>
            <person name="Labutti K."/>
            <person name="Salamov A."/>
            <person name="Andreopoulos B."/>
            <person name="Baker S."/>
            <person name="Barry K."/>
            <person name="Bills G."/>
            <person name="Bluhm B."/>
            <person name="Cannon C."/>
            <person name="Castanera R."/>
            <person name="Culley D."/>
            <person name="Daum C."/>
            <person name="Ezra D."/>
            <person name="Gonzalez J."/>
            <person name="Henrissat B."/>
            <person name="Kuo A."/>
            <person name="Liang C."/>
            <person name="Lipzen A."/>
            <person name="Lutzoni F."/>
            <person name="Magnuson J."/>
            <person name="Mondo S."/>
            <person name="Nolan M."/>
            <person name="Ohm R."/>
            <person name="Pangilinan J."/>
            <person name="Park H.-J."/>
            <person name="Ramirez L."/>
            <person name="Alfaro M."/>
            <person name="Sun H."/>
            <person name="Tritt A."/>
            <person name="Yoshinaga Y."/>
            <person name="Zwiers L.-H."/>
            <person name="Turgeon B."/>
            <person name="Goodwin S."/>
            <person name="Spatafora J."/>
            <person name="Crous P."/>
            <person name="Grigoriev I."/>
        </authorList>
    </citation>
    <scope>NUCLEOTIDE SEQUENCE</scope>
    <source>
        <strain evidence="2">CBS 690.94</strain>
    </source>
</reference>
<dbReference type="OrthoDB" id="3786150at2759"/>
<dbReference type="EMBL" id="MU001494">
    <property type="protein sequence ID" value="KAF2449354.1"/>
    <property type="molecule type" value="Genomic_DNA"/>
</dbReference>
<feature type="compositionally biased region" description="Basic and acidic residues" evidence="1">
    <location>
        <begin position="467"/>
        <end position="477"/>
    </location>
</feature>
<keyword evidence="3" id="KW-1185">Reference proteome</keyword>
<evidence type="ECO:0000313" key="3">
    <source>
        <dbReference type="Proteomes" id="UP000799764"/>
    </source>
</evidence>
<feature type="compositionally biased region" description="Basic and acidic residues" evidence="1">
    <location>
        <begin position="109"/>
        <end position="122"/>
    </location>
</feature>
<feature type="region of interest" description="Disordered" evidence="1">
    <location>
        <begin position="380"/>
        <end position="420"/>
    </location>
</feature>
<name>A0A9P4PUV8_9PLEO</name>
<comment type="caution">
    <text evidence="2">The sequence shown here is derived from an EMBL/GenBank/DDBJ whole genome shotgun (WGS) entry which is preliminary data.</text>
</comment>
<dbReference type="GO" id="GO:0005634">
    <property type="term" value="C:nucleus"/>
    <property type="evidence" value="ECO:0007669"/>
    <property type="project" value="TreeGrafter"/>
</dbReference>
<gene>
    <name evidence="2" type="ORF">P171DRAFT_506960</name>
</gene>
<feature type="compositionally biased region" description="Acidic residues" evidence="1">
    <location>
        <begin position="478"/>
        <end position="511"/>
    </location>
</feature>
<feature type="compositionally biased region" description="Polar residues" evidence="1">
    <location>
        <begin position="622"/>
        <end position="632"/>
    </location>
</feature>
<evidence type="ECO:0000313" key="2">
    <source>
        <dbReference type="EMBL" id="KAF2449354.1"/>
    </source>
</evidence>
<evidence type="ECO:0000256" key="1">
    <source>
        <dbReference type="SAM" id="MobiDB-lite"/>
    </source>
</evidence>
<feature type="compositionally biased region" description="Acidic residues" evidence="1">
    <location>
        <begin position="652"/>
        <end position="679"/>
    </location>
</feature>
<dbReference type="Proteomes" id="UP000799764">
    <property type="component" value="Unassembled WGS sequence"/>
</dbReference>
<feature type="region of interest" description="Disordered" evidence="1">
    <location>
        <begin position="570"/>
        <end position="679"/>
    </location>
</feature>
<protein>
    <submittedName>
        <fullName evidence="2">Uncharacterized protein</fullName>
    </submittedName>
</protein>
<feature type="compositionally biased region" description="Basic and acidic residues" evidence="1">
    <location>
        <begin position="389"/>
        <end position="418"/>
    </location>
</feature>
<proteinExistence type="predicted"/>
<dbReference type="PANTHER" id="PTHR13275">
    <property type="entry name" value="YL-1 PROTEIN TRANSCRIPTION FACTOR-LIKE 1"/>
    <property type="match status" value="1"/>
</dbReference>